<dbReference type="InterPro" id="IPR013783">
    <property type="entry name" value="Ig-like_fold"/>
</dbReference>
<keyword evidence="7" id="KW-1185">Reference proteome</keyword>
<evidence type="ECO:0000313" key="7">
    <source>
        <dbReference type="Proteomes" id="UP000295164"/>
    </source>
</evidence>
<feature type="transmembrane region" description="Helical" evidence="3">
    <location>
        <begin position="744"/>
        <end position="762"/>
    </location>
</feature>
<evidence type="ECO:0000256" key="3">
    <source>
        <dbReference type="SAM" id="Phobius"/>
    </source>
</evidence>
<dbReference type="AlphaFoldDB" id="A0A4R4E5P8"/>
<dbReference type="SUPFAM" id="SSF46894">
    <property type="entry name" value="C-terminal effector domain of the bipartite response regulators"/>
    <property type="match status" value="1"/>
</dbReference>
<dbReference type="GO" id="GO:0006355">
    <property type="term" value="P:regulation of DNA-templated transcription"/>
    <property type="evidence" value="ECO:0007669"/>
    <property type="project" value="InterPro"/>
</dbReference>
<protein>
    <submittedName>
        <fullName evidence="6">Transcriptional regulator</fullName>
    </submittedName>
</protein>
<feature type="coiled-coil region" evidence="2">
    <location>
        <begin position="761"/>
        <end position="851"/>
    </location>
</feature>
<keyword evidence="3" id="KW-0812">Transmembrane</keyword>
<dbReference type="GO" id="GO:0000155">
    <property type="term" value="F:phosphorelay sensor kinase activity"/>
    <property type="evidence" value="ECO:0007669"/>
    <property type="project" value="TreeGrafter"/>
</dbReference>
<keyword evidence="2" id="KW-0175">Coiled coil</keyword>
<proteinExistence type="predicted"/>
<dbReference type="InterPro" id="IPR036388">
    <property type="entry name" value="WH-like_DNA-bd_sf"/>
</dbReference>
<dbReference type="Proteomes" id="UP000295164">
    <property type="component" value="Unassembled WGS sequence"/>
</dbReference>
<reference evidence="6 7" key="1">
    <citation type="submission" date="2019-03" db="EMBL/GenBank/DDBJ databases">
        <authorList>
            <person name="Kim M.K.M."/>
        </authorList>
    </citation>
    <scope>NUCLEOTIDE SEQUENCE [LARGE SCALE GENOMIC DNA]</scope>
    <source>
        <strain evidence="6 7">17J68-15</strain>
    </source>
</reference>
<keyword evidence="4" id="KW-0732">Signal</keyword>
<dbReference type="InterPro" id="IPR011123">
    <property type="entry name" value="Y_Y_Y"/>
</dbReference>
<dbReference type="InterPro" id="IPR016032">
    <property type="entry name" value="Sig_transdc_resp-reg_C-effctor"/>
</dbReference>
<feature type="domain" description="HTH luxR-type" evidence="5">
    <location>
        <begin position="893"/>
        <end position="950"/>
    </location>
</feature>
<organism evidence="6 7">
    <name type="scientific">Flaviaesturariibacter aridisoli</name>
    <dbReference type="NCBI Taxonomy" id="2545761"/>
    <lineage>
        <taxon>Bacteria</taxon>
        <taxon>Pseudomonadati</taxon>
        <taxon>Bacteroidota</taxon>
        <taxon>Chitinophagia</taxon>
        <taxon>Chitinophagales</taxon>
        <taxon>Chitinophagaceae</taxon>
        <taxon>Flaviaestuariibacter</taxon>
    </lineage>
</organism>
<dbReference type="Gene3D" id="2.60.40.10">
    <property type="entry name" value="Immunoglobulins"/>
    <property type="match status" value="1"/>
</dbReference>
<feature type="chain" id="PRO_5020696871" evidence="4">
    <location>
        <begin position="19"/>
        <end position="964"/>
    </location>
</feature>
<evidence type="ECO:0000256" key="4">
    <source>
        <dbReference type="SAM" id="SignalP"/>
    </source>
</evidence>
<dbReference type="GO" id="GO:0003677">
    <property type="term" value="F:DNA binding"/>
    <property type="evidence" value="ECO:0007669"/>
    <property type="project" value="InterPro"/>
</dbReference>
<evidence type="ECO:0000259" key="5">
    <source>
        <dbReference type="SMART" id="SM00421"/>
    </source>
</evidence>
<dbReference type="PANTHER" id="PTHR43547:SF2">
    <property type="entry name" value="HYBRID SIGNAL TRANSDUCTION HISTIDINE KINASE C"/>
    <property type="match status" value="1"/>
</dbReference>
<dbReference type="Pfam" id="PF07495">
    <property type="entry name" value="Y_Y_Y"/>
    <property type="match status" value="1"/>
</dbReference>
<dbReference type="InterPro" id="IPR015943">
    <property type="entry name" value="WD40/YVTN_repeat-like_dom_sf"/>
</dbReference>
<name>A0A4R4E5P8_9BACT</name>
<dbReference type="RefSeq" id="WP_131851610.1">
    <property type="nucleotide sequence ID" value="NZ_SKFH01000009.1"/>
</dbReference>
<sequence>MKPAALLFVLLVFFARLSGQNTIGLPEIRNYGKQAYRAGTQSWQIRQDSLGLLYFANNEGLLTYDGAYWNTYPLPNKTIVRAVEVGRNGRIYVGGQDELGYFAPGPNGQLAYHSLKEFIPAADRAFADVWNIVTYGNSLFFRTSDKIFQFTGEKVTVSHSADWRFMAECNGQLLVQEAPRGLLRFRNGLWEPLLPGATYPKDFLCTGLLPFGRDSMLMTTFRHGTFLIAGGRLQPFETPDLKKIAGLLIYTATVADPQHYLLATTLEGCYIVDHQGRITQNFSRREGLQNNNILSVFFDRERNLWLGLDNGIDYITYDSPVRHIYPSLQNEGSGYTSMLFGGKLYIGTSNGLYGVSLDDTRDFSYARGTFEPIPGAQGQVWNLSEVNGRLLMGHHEGAFEVRGDAVRKLAGNTGYWAFFPYSNVLPSELVVAGTYNGIRLFGFDGGSFGVRDQAAPFESARFISIDNNDRTIWVAHPYKGIYRVRFDAALRPQLRRYASGDGLLSVNNNYIFKVRNRIIATTENGVFEYDPAHDRFIPSAYFSGLLNQPNIHLMKEDGEGNIWFVRDKKVGVLLAGDKPQVLYLPELTEKLVNGFEFICPIDPQNVLIGAERGFVHINFRKYLQRRHRLEVLLRSMRSSGSSDTLLYGGFGALPAHLQVANGSNTVRFEFASTSYGDLDNIEYSCRLRGLDKSWPEWSKRIEKEYQHLPAGTYTFEVKARNSLGQESAVQAYTFTVLPPWYLSWWAYAFYALLCGAALFGLVRYQRRKFRLQQERHEEEQRRLQYLHQLELEKNEKEIIRLQNEKLEAEIVHKNSQLASSAMHLVQKGEMLGRLKDELARIRKKIDNEAATEDFKKVIRILHEEEKVNEEWDNFSHHFDKVHGNFLSALKARFPALTPNELKLSAYLRMNLSSKEVAQLMNISVRGVEISRYRLRKKLQLPTETNLFEFLISIQPLDGPAPSSN</sequence>
<dbReference type="EMBL" id="SKFH01000009">
    <property type="protein sequence ID" value="TCZ72975.1"/>
    <property type="molecule type" value="Genomic_DNA"/>
</dbReference>
<accession>A0A4R4E5P8</accession>
<keyword evidence="3" id="KW-0472">Membrane</keyword>
<gene>
    <name evidence="6" type="ORF">E0486_07890</name>
</gene>
<feature type="signal peptide" evidence="4">
    <location>
        <begin position="1"/>
        <end position="18"/>
    </location>
</feature>
<keyword evidence="1" id="KW-0597">Phosphoprotein</keyword>
<evidence type="ECO:0000256" key="2">
    <source>
        <dbReference type="SAM" id="Coils"/>
    </source>
</evidence>
<dbReference type="SUPFAM" id="SSF63829">
    <property type="entry name" value="Calcium-dependent phosphotriesterase"/>
    <property type="match status" value="1"/>
</dbReference>
<dbReference type="PANTHER" id="PTHR43547">
    <property type="entry name" value="TWO-COMPONENT HISTIDINE KINASE"/>
    <property type="match status" value="1"/>
</dbReference>
<dbReference type="Gene3D" id="2.130.10.10">
    <property type="entry name" value="YVTN repeat-like/Quinoprotein amine dehydrogenase"/>
    <property type="match status" value="2"/>
</dbReference>
<comment type="caution">
    <text evidence="6">The sequence shown here is derived from an EMBL/GenBank/DDBJ whole genome shotgun (WGS) entry which is preliminary data.</text>
</comment>
<evidence type="ECO:0000256" key="1">
    <source>
        <dbReference type="ARBA" id="ARBA00022553"/>
    </source>
</evidence>
<evidence type="ECO:0000313" key="6">
    <source>
        <dbReference type="EMBL" id="TCZ72975.1"/>
    </source>
</evidence>
<keyword evidence="3" id="KW-1133">Transmembrane helix</keyword>
<dbReference type="SMART" id="SM00421">
    <property type="entry name" value="HTH_LUXR"/>
    <property type="match status" value="1"/>
</dbReference>
<dbReference type="InterPro" id="IPR000792">
    <property type="entry name" value="Tscrpt_reg_LuxR_C"/>
</dbReference>
<dbReference type="OrthoDB" id="9809670at2"/>
<dbReference type="Gene3D" id="1.10.10.10">
    <property type="entry name" value="Winged helix-like DNA-binding domain superfamily/Winged helix DNA-binding domain"/>
    <property type="match status" value="1"/>
</dbReference>